<comment type="caution">
    <text evidence="2">The sequence shown here is derived from an EMBL/GenBank/DDBJ whole genome shotgun (WGS) entry which is preliminary data.</text>
</comment>
<feature type="signal peptide" evidence="1">
    <location>
        <begin position="1"/>
        <end position="21"/>
    </location>
</feature>
<dbReference type="AlphaFoldDB" id="A0A2S7TYU2"/>
<evidence type="ECO:0000256" key="1">
    <source>
        <dbReference type="SAM" id="SignalP"/>
    </source>
</evidence>
<name>A0A2S7TYU2_9BACT</name>
<evidence type="ECO:0000313" key="2">
    <source>
        <dbReference type="EMBL" id="PQJ27153.1"/>
    </source>
</evidence>
<dbReference type="EMBL" id="MQWA01000001">
    <property type="protein sequence ID" value="PQJ27153.1"/>
    <property type="molecule type" value="Genomic_DNA"/>
</dbReference>
<evidence type="ECO:0000313" key="3">
    <source>
        <dbReference type="Proteomes" id="UP000239907"/>
    </source>
</evidence>
<evidence type="ECO:0008006" key="4">
    <source>
        <dbReference type="Google" id="ProtNLM"/>
    </source>
</evidence>
<dbReference type="RefSeq" id="WP_129589517.1">
    <property type="nucleotide sequence ID" value="NZ_MQWA01000001.1"/>
</dbReference>
<keyword evidence="1" id="KW-0732">Signal</keyword>
<sequence length="136" mass="15477">MFSKSYKIVLALSLLGLPAQARTWTSVDGLKTFEGEYKSFDQETKEVTVLRKYKKLKFSMDVLSPSDRDWVNVKVEEVAAKEAAANAPTVEEQLAAQTVGSKLNEKTLVRLDGKRFKKAQIEKVPEYYLLYYSASW</sequence>
<feature type="chain" id="PRO_5015715499" description="SLA1 homology domain-containing protein" evidence="1">
    <location>
        <begin position="22"/>
        <end position="136"/>
    </location>
</feature>
<dbReference type="OrthoDB" id="197435at2"/>
<dbReference type="Proteomes" id="UP000239907">
    <property type="component" value="Unassembled WGS sequence"/>
</dbReference>
<gene>
    <name evidence="2" type="ORF">BSZ32_00650</name>
</gene>
<organism evidence="2 3">
    <name type="scientific">Rubritalea profundi</name>
    <dbReference type="NCBI Taxonomy" id="1658618"/>
    <lineage>
        <taxon>Bacteria</taxon>
        <taxon>Pseudomonadati</taxon>
        <taxon>Verrucomicrobiota</taxon>
        <taxon>Verrucomicrobiia</taxon>
        <taxon>Verrucomicrobiales</taxon>
        <taxon>Rubritaleaceae</taxon>
        <taxon>Rubritalea</taxon>
    </lineage>
</organism>
<accession>A0A2S7TYU2</accession>
<keyword evidence="3" id="KW-1185">Reference proteome</keyword>
<dbReference type="Gene3D" id="2.30.30.700">
    <property type="entry name" value="SLA1 homology domain 1"/>
    <property type="match status" value="1"/>
</dbReference>
<proteinExistence type="predicted"/>
<reference evidence="2 3" key="1">
    <citation type="submission" date="2016-12" db="EMBL/GenBank/DDBJ databases">
        <title>Study of bacterial adaptation to deep sea.</title>
        <authorList>
            <person name="Song J."/>
            <person name="Yoshizawa S."/>
            <person name="Kogure K."/>
        </authorList>
    </citation>
    <scope>NUCLEOTIDE SEQUENCE [LARGE SCALE GENOMIC DNA]</scope>
    <source>
        <strain evidence="2 3">SAORIC-165</strain>
    </source>
</reference>
<protein>
    <recommendedName>
        <fullName evidence="4">SLA1 homology domain-containing protein</fullName>
    </recommendedName>
</protein>